<gene>
    <name evidence="3" type="ORF">I6I88_08940</name>
</gene>
<dbReference type="NCBIfam" id="TIGR01451">
    <property type="entry name" value="B_ant_repeat"/>
    <property type="match status" value="1"/>
</dbReference>
<dbReference type="RefSeq" id="WP_002985046.1">
    <property type="nucleotide sequence ID" value="NZ_CP068108.1"/>
</dbReference>
<protein>
    <submittedName>
        <fullName evidence="3">DUF11 domain-containing protein</fullName>
    </submittedName>
</protein>
<feature type="domain" description="DUF11" evidence="2">
    <location>
        <begin position="550"/>
        <end position="600"/>
    </location>
</feature>
<evidence type="ECO:0000256" key="1">
    <source>
        <dbReference type="SAM" id="Phobius"/>
    </source>
</evidence>
<organism evidence="3 4">
    <name type="scientific">Myroides odoratus</name>
    <name type="common">Flavobacterium odoratum</name>
    <dbReference type="NCBI Taxonomy" id="256"/>
    <lineage>
        <taxon>Bacteria</taxon>
        <taxon>Pseudomonadati</taxon>
        <taxon>Bacteroidota</taxon>
        <taxon>Flavobacteriia</taxon>
        <taxon>Flavobacteriales</taxon>
        <taxon>Flavobacteriaceae</taxon>
        <taxon>Myroides</taxon>
    </lineage>
</organism>
<dbReference type="Proteomes" id="UP000596202">
    <property type="component" value="Chromosome"/>
</dbReference>
<accession>A0A9Q7EA17</accession>
<evidence type="ECO:0000313" key="4">
    <source>
        <dbReference type="Proteomes" id="UP000596202"/>
    </source>
</evidence>
<dbReference type="InterPro" id="IPR001434">
    <property type="entry name" value="OmcB-like_DUF11"/>
</dbReference>
<dbReference type="OrthoDB" id="9805017at2"/>
<dbReference type="Pfam" id="PF01345">
    <property type="entry name" value="DUF11"/>
    <property type="match status" value="1"/>
</dbReference>
<proteinExistence type="predicted"/>
<sequence>MIQIKYNRIQKLPILIGVVFCVLLGVQSVWAEGSKDLYPAGALGGRGMLHFRHFSDVNSVPSFVPNPKGVHYVYAEEGEQIAIATDAQRSSNPRIFLYDPNGTQISLSFDGVKGHIPNRTAELAGPKLPNQASGGNYYEPIYYTVPRGGAGIYSVEFIGDERYNDVYIPFSKATEWPAASSIYFLVAWDISVAKNSGSTWNWVKGRVFTYSLSLFNSIVPNPPIPGTTGYPITPQEGFYGQFKFLTRDGYVYNFNSNGHYGGTIYVSASNKGYGKEDNSEEPSYQSMKAINLGPVRIRYGFPDLIGTDFTKYCRVFYNLPDSNMPETAKGAPGGNDTWLRPKEKNATSMVTNTQVESIVGQQYAKNITFDNESTSTYKIVIKPKAGSASNFPQRILQGRSILGRNSVLWDGYDGARNLVPLNEAIVSVELNSNFGEIHVPFINGQLNPRGLILELLSTDLQTVVSDKIYWDDTTIFPGLVYTNGGRTYPENANHILFPNGTSSHVNGRIFGVNANRFEAAFGFNTALDTYTFAQRSTISEEVNAAQQIADLEVVAVTANKTLISNGENIVYTIKVKNNGPNDVQGATFTFQIPTGFTPIKQYSFLLLVVQKVQLSCMMHKNSGIHQS</sequence>
<dbReference type="GeneID" id="93527780"/>
<keyword evidence="1" id="KW-0812">Transmembrane</keyword>
<name>A0A9Q7EA17_MYROD</name>
<reference evidence="3 4" key="1">
    <citation type="submission" date="2021-01" db="EMBL/GenBank/DDBJ databases">
        <title>FDA dAtabase for Regulatory Grade micrObial Sequences (FDA-ARGOS): Supporting development and validation of Infectious Disease Dx tests.</title>
        <authorList>
            <person name="Sproer C."/>
            <person name="Gronow S."/>
            <person name="Severitt S."/>
            <person name="Schroder I."/>
            <person name="Tallon L."/>
            <person name="Sadzewicz L."/>
            <person name="Zhao X."/>
            <person name="Boylan J."/>
            <person name="Ott S."/>
            <person name="Bowen H."/>
            <person name="Vavikolanu K."/>
            <person name="Mehta A."/>
            <person name="Aluvathingal J."/>
            <person name="Nadendla S."/>
            <person name="Lowell S."/>
            <person name="Myers T."/>
            <person name="Yan Y."/>
            <person name="Sichtig H."/>
        </authorList>
    </citation>
    <scope>NUCLEOTIDE SEQUENCE [LARGE SCALE GENOMIC DNA]</scope>
    <source>
        <strain evidence="3 4">FDAARGOS_1131</strain>
    </source>
</reference>
<evidence type="ECO:0000259" key="2">
    <source>
        <dbReference type="Pfam" id="PF01345"/>
    </source>
</evidence>
<dbReference type="AlphaFoldDB" id="A0A9Q7EA17"/>
<keyword evidence="1" id="KW-1133">Transmembrane helix</keyword>
<dbReference type="InterPro" id="IPR047589">
    <property type="entry name" value="DUF11_rpt"/>
</dbReference>
<keyword evidence="1" id="KW-0472">Membrane</keyword>
<feature type="transmembrane region" description="Helical" evidence="1">
    <location>
        <begin position="12"/>
        <end position="30"/>
    </location>
</feature>
<dbReference type="EMBL" id="CP068108">
    <property type="protein sequence ID" value="QQU01847.1"/>
    <property type="molecule type" value="Genomic_DNA"/>
</dbReference>
<evidence type="ECO:0000313" key="3">
    <source>
        <dbReference type="EMBL" id="QQU01847.1"/>
    </source>
</evidence>